<reference evidence="7" key="1">
    <citation type="submission" date="2023-07" db="EMBL/GenBank/DDBJ databases">
        <authorList>
            <consortium name="CYATHOMIX"/>
        </authorList>
    </citation>
    <scope>NUCLEOTIDE SEQUENCE</scope>
    <source>
        <strain evidence="7">N/A</strain>
    </source>
</reference>
<evidence type="ECO:0000256" key="3">
    <source>
        <dbReference type="ARBA" id="ARBA00022692"/>
    </source>
</evidence>
<evidence type="ECO:0000313" key="8">
    <source>
        <dbReference type="Proteomes" id="UP001176961"/>
    </source>
</evidence>
<dbReference type="EMBL" id="CATQJL010000305">
    <property type="protein sequence ID" value="CAJ0604370.1"/>
    <property type="molecule type" value="Genomic_DNA"/>
</dbReference>
<comment type="similarity">
    <text evidence="2">Belongs to the nematode receptor-like protein srd family.</text>
</comment>
<dbReference type="SUPFAM" id="SSF81321">
    <property type="entry name" value="Family A G protein-coupled receptor-like"/>
    <property type="match status" value="1"/>
</dbReference>
<dbReference type="PANTHER" id="PTHR22945">
    <property type="entry name" value="SERPENTINE RECEPTOR, CLASS D DELTA"/>
    <property type="match status" value="1"/>
</dbReference>
<keyword evidence="8" id="KW-1185">Reference proteome</keyword>
<evidence type="ECO:0008006" key="9">
    <source>
        <dbReference type="Google" id="ProtNLM"/>
    </source>
</evidence>
<evidence type="ECO:0000256" key="5">
    <source>
        <dbReference type="ARBA" id="ARBA00023136"/>
    </source>
</evidence>
<protein>
    <recommendedName>
        <fullName evidence="9">G-protein coupled receptors family 1 profile domain-containing protein</fullName>
    </recommendedName>
</protein>
<gene>
    <name evidence="7" type="ORF">CYNAS_LOCUS16353</name>
</gene>
<feature type="transmembrane region" description="Helical" evidence="6">
    <location>
        <begin position="59"/>
        <end position="82"/>
    </location>
</feature>
<comment type="caution">
    <text evidence="7">The sequence shown here is derived from an EMBL/GenBank/DDBJ whole genome shotgun (WGS) entry which is preliminary data.</text>
</comment>
<evidence type="ECO:0000256" key="2">
    <source>
        <dbReference type="ARBA" id="ARBA00009166"/>
    </source>
</evidence>
<comment type="subcellular location">
    <subcellularLocation>
        <location evidence="1">Membrane</location>
        <topology evidence="1">Multi-pass membrane protein</topology>
    </subcellularLocation>
</comment>
<dbReference type="PANTHER" id="PTHR22945:SF40">
    <property type="entry name" value="SERPENTINE RECEPTOR, CLASS D (DELTA)-RELATED"/>
    <property type="match status" value="1"/>
</dbReference>
<keyword evidence="3 6" id="KW-0812">Transmembrane</keyword>
<feature type="transmembrane region" description="Helical" evidence="6">
    <location>
        <begin position="143"/>
        <end position="164"/>
    </location>
</feature>
<keyword evidence="4 6" id="KW-1133">Transmembrane helix</keyword>
<dbReference type="InterPro" id="IPR019421">
    <property type="entry name" value="7TM_GPCR_serpentine_rcpt_Srd"/>
</dbReference>
<evidence type="ECO:0000256" key="4">
    <source>
        <dbReference type="ARBA" id="ARBA00022989"/>
    </source>
</evidence>
<dbReference type="AlphaFoldDB" id="A0AA36MBE2"/>
<sequence length="194" mass="22112">MDPASSTENVYKPCLSSLQVLLWQKWASDSVVHELVSKTRTDVYTRGLSVAGIMNVSDVLVRCTLILYILPWIPIVITINVLKNKMYALVRSRENVFSAETLRLHGNLIKALTTQSLTPLLHLITYICYVVEQHIFPNIATELLMFMPIGILSIVTPIINIYYIRPYREQFIQCLGFRAKVIEQRSSKASLGNR</sequence>
<dbReference type="GO" id="GO:0016020">
    <property type="term" value="C:membrane"/>
    <property type="evidence" value="ECO:0007669"/>
    <property type="project" value="UniProtKB-SubCell"/>
</dbReference>
<evidence type="ECO:0000256" key="6">
    <source>
        <dbReference type="SAM" id="Phobius"/>
    </source>
</evidence>
<evidence type="ECO:0000256" key="1">
    <source>
        <dbReference type="ARBA" id="ARBA00004141"/>
    </source>
</evidence>
<organism evidence="7 8">
    <name type="scientific">Cylicocyclus nassatus</name>
    <name type="common">Nematode worm</name>
    <dbReference type="NCBI Taxonomy" id="53992"/>
    <lineage>
        <taxon>Eukaryota</taxon>
        <taxon>Metazoa</taxon>
        <taxon>Ecdysozoa</taxon>
        <taxon>Nematoda</taxon>
        <taxon>Chromadorea</taxon>
        <taxon>Rhabditida</taxon>
        <taxon>Rhabditina</taxon>
        <taxon>Rhabditomorpha</taxon>
        <taxon>Strongyloidea</taxon>
        <taxon>Strongylidae</taxon>
        <taxon>Cylicocyclus</taxon>
    </lineage>
</organism>
<keyword evidence="5 6" id="KW-0472">Membrane</keyword>
<evidence type="ECO:0000313" key="7">
    <source>
        <dbReference type="EMBL" id="CAJ0604370.1"/>
    </source>
</evidence>
<dbReference type="Pfam" id="PF10317">
    <property type="entry name" value="7TM_GPCR_Srd"/>
    <property type="match status" value="1"/>
</dbReference>
<dbReference type="InterPro" id="IPR050920">
    <property type="entry name" value="Nematode_rcpt-like_delta"/>
</dbReference>
<dbReference type="Proteomes" id="UP001176961">
    <property type="component" value="Unassembled WGS sequence"/>
</dbReference>
<accession>A0AA36MBE2</accession>
<proteinExistence type="inferred from homology"/>
<name>A0AA36MBE2_CYLNA</name>